<dbReference type="AlphaFoldDB" id="A0A4U6T4A8"/>
<proteinExistence type="predicted"/>
<accession>A0A4U6T4A8</accession>
<keyword evidence="3" id="KW-1185">Reference proteome</keyword>
<name>A0A4U6T4A8_SETVI</name>
<reference evidence="2" key="1">
    <citation type="submission" date="2019-03" db="EMBL/GenBank/DDBJ databases">
        <title>WGS assembly of Setaria viridis.</title>
        <authorList>
            <person name="Huang P."/>
            <person name="Jenkins J."/>
            <person name="Grimwood J."/>
            <person name="Barry K."/>
            <person name="Healey A."/>
            <person name="Mamidi S."/>
            <person name="Sreedasyam A."/>
            <person name="Shu S."/>
            <person name="Feldman M."/>
            <person name="Wu J."/>
            <person name="Yu Y."/>
            <person name="Chen C."/>
            <person name="Johnson J."/>
            <person name="Rokhsar D."/>
            <person name="Baxter I."/>
            <person name="Schmutz J."/>
            <person name="Brutnell T."/>
            <person name="Kellogg E."/>
        </authorList>
    </citation>
    <scope>NUCLEOTIDE SEQUENCE [LARGE SCALE GENOMIC DNA]</scope>
</reference>
<feature type="signal peptide" evidence="1">
    <location>
        <begin position="1"/>
        <end position="21"/>
    </location>
</feature>
<evidence type="ECO:0000256" key="1">
    <source>
        <dbReference type="SAM" id="SignalP"/>
    </source>
</evidence>
<evidence type="ECO:0000313" key="3">
    <source>
        <dbReference type="Proteomes" id="UP000298652"/>
    </source>
</evidence>
<evidence type="ECO:0000313" key="2">
    <source>
        <dbReference type="EMBL" id="TKV95503.1"/>
    </source>
</evidence>
<keyword evidence="1" id="KW-0732">Signal</keyword>
<dbReference type="EMBL" id="CM016560">
    <property type="protein sequence ID" value="TKV95503.1"/>
    <property type="molecule type" value="Genomic_DNA"/>
</dbReference>
<gene>
    <name evidence="2" type="ORF">SEVIR_9G367750v2</name>
</gene>
<dbReference type="Gramene" id="TKV95503">
    <property type="protein sequence ID" value="TKV95503"/>
    <property type="gene ID" value="SEVIR_9G367750v2"/>
</dbReference>
<protein>
    <submittedName>
        <fullName evidence="2">Uncharacterized protein</fullName>
    </submittedName>
</protein>
<dbReference type="Proteomes" id="UP000298652">
    <property type="component" value="Chromosome 9"/>
</dbReference>
<organism evidence="2 3">
    <name type="scientific">Setaria viridis</name>
    <name type="common">Green bristlegrass</name>
    <name type="synonym">Setaria italica subsp. viridis</name>
    <dbReference type="NCBI Taxonomy" id="4556"/>
    <lineage>
        <taxon>Eukaryota</taxon>
        <taxon>Viridiplantae</taxon>
        <taxon>Streptophyta</taxon>
        <taxon>Embryophyta</taxon>
        <taxon>Tracheophyta</taxon>
        <taxon>Spermatophyta</taxon>
        <taxon>Magnoliopsida</taxon>
        <taxon>Liliopsida</taxon>
        <taxon>Poales</taxon>
        <taxon>Poaceae</taxon>
        <taxon>PACMAD clade</taxon>
        <taxon>Panicoideae</taxon>
        <taxon>Panicodae</taxon>
        <taxon>Paniceae</taxon>
        <taxon>Cenchrinae</taxon>
        <taxon>Setaria</taxon>
    </lineage>
</organism>
<feature type="chain" id="PRO_5020503787" evidence="1">
    <location>
        <begin position="22"/>
        <end position="60"/>
    </location>
</feature>
<sequence length="60" mass="7011">MLHRFNSLWMIWQLCSSTSHATKRIFLVNTSACHSIRKLARAQILPVIYHISNQFQGLEI</sequence>